<organism evidence="2 3">
    <name type="scientific">Huso huso</name>
    <name type="common">Beluga</name>
    <name type="synonym">Acipenser huso</name>
    <dbReference type="NCBI Taxonomy" id="61971"/>
    <lineage>
        <taxon>Eukaryota</taxon>
        <taxon>Metazoa</taxon>
        <taxon>Chordata</taxon>
        <taxon>Craniata</taxon>
        <taxon>Vertebrata</taxon>
        <taxon>Euteleostomi</taxon>
        <taxon>Actinopterygii</taxon>
        <taxon>Chondrostei</taxon>
        <taxon>Acipenseriformes</taxon>
        <taxon>Acipenseridae</taxon>
        <taxon>Huso</taxon>
    </lineage>
</organism>
<protein>
    <submittedName>
        <fullName evidence="2">Uncharacterized protein</fullName>
    </submittedName>
</protein>
<dbReference type="Proteomes" id="UP001369086">
    <property type="component" value="Unassembled WGS sequence"/>
</dbReference>
<evidence type="ECO:0000313" key="2">
    <source>
        <dbReference type="EMBL" id="KAK6481679.1"/>
    </source>
</evidence>
<dbReference type="EMBL" id="JAHFZB010000014">
    <property type="protein sequence ID" value="KAK6481679.1"/>
    <property type="molecule type" value="Genomic_DNA"/>
</dbReference>
<feature type="chain" id="PRO_5045553480" evidence="1">
    <location>
        <begin position="23"/>
        <end position="121"/>
    </location>
</feature>
<keyword evidence="1" id="KW-0732">Signal</keyword>
<comment type="caution">
    <text evidence="2">The sequence shown here is derived from an EMBL/GenBank/DDBJ whole genome shotgun (WGS) entry which is preliminary data.</text>
</comment>
<keyword evidence="3" id="KW-1185">Reference proteome</keyword>
<reference evidence="2 3" key="1">
    <citation type="submission" date="2021-05" db="EMBL/GenBank/DDBJ databases">
        <authorList>
            <person name="Zahm M."/>
            <person name="Klopp C."/>
            <person name="Cabau C."/>
            <person name="Kuhl H."/>
            <person name="Suciu R."/>
            <person name="Ciorpac M."/>
            <person name="Holostenco D."/>
            <person name="Gessner J."/>
            <person name="Wuertz S."/>
            <person name="Hohne C."/>
            <person name="Stock M."/>
            <person name="Gislard M."/>
            <person name="Lluch J."/>
            <person name="Milhes M."/>
            <person name="Lampietro C."/>
            <person name="Lopez Roques C."/>
            <person name="Donnadieu C."/>
            <person name="Du K."/>
            <person name="Schartl M."/>
            <person name="Guiguen Y."/>
        </authorList>
    </citation>
    <scope>NUCLEOTIDE SEQUENCE [LARGE SCALE GENOMIC DNA]</scope>
    <source>
        <strain evidence="2">Hh-F2</strain>
        <tissue evidence="2">Blood</tissue>
    </source>
</reference>
<name>A0ABR0ZAC7_HUSHU</name>
<sequence>MLTTSPAASSCCLLFLLAPILSLLSLQGSPPLLTWAINAQTSKLLTIATLGCDYITMEEVRLVSTTMGQPVPLSLEPDSLSSRAKCWWLPGGLVLTDTGCWGVHSSSTPVPGSLSRKHSSQ</sequence>
<accession>A0ABR0ZAC7</accession>
<evidence type="ECO:0000256" key="1">
    <source>
        <dbReference type="SAM" id="SignalP"/>
    </source>
</evidence>
<proteinExistence type="predicted"/>
<feature type="signal peptide" evidence="1">
    <location>
        <begin position="1"/>
        <end position="22"/>
    </location>
</feature>
<gene>
    <name evidence="2" type="ORF">HHUSO_G16156</name>
</gene>
<evidence type="ECO:0000313" key="3">
    <source>
        <dbReference type="Proteomes" id="UP001369086"/>
    </source>
</evidence>